<protein>
    <recommendedName>
        <fullName evidence="4">Paired domain-containing protein</fullName>
    </recommendedName>
</protein>
<evidence type="ECO:0000256" key="1">
    <source>
        <dbReference type="SAM" id="MobiDB-lite"/>
    </source>
</evidence>
<feature type="region of interest" description="Disordered" evidence="1">
    <location>
        <begin position="98"/>
        <end position="118"/>
    </location>
</feature>
<sequence length="118" mass="12718">MSPVKIPQERVDSVIALLDSGATVREIVRRVGISHGSVTKIRKYYRPDLPKASGGRPQLLSSSDVRYAIHCIGSGKADTAVQVQKLIQALSNIQFATPKKGRFKGGGKEKETTPLSSS</sequence>
<evidence type="ECO:0000313" key="2">
    <source>
        <dbReference type="EMBL" id="GJJ13500.1"/>
    </source>
</evidence>
<comment type="caution">
    <text evidence="2">The sequence shown here is derived from an EMBL/GenBank/DDBJ whole genome shotgun (WGS) entry which is preliminary data.</text>
</comment>
<dbReference type="SUPFAM" id="SSF46689">
    <property type="entry name" value="Homeodomain-like"/>
    <property type="match status" value="1"/>
</dbReference>
<dbReference type="EMBL" id="BPWL01000008">
    <property type="protein sequence ID" value="GJJ13500.1"/>
    <property type="molecule type" value="Genomic_DNA"/>
</dbReference>
<dbReference type="AlphaFoldDB" id="A0AAV5AGM0"/>
<evidence type="ECO:0000313" key="3">
    <source>
        <dbReference type="Proteomes" id="UP001050691"/>
    </source>
</evidence>
<keyword evidence="3" id="KW-1185">Reference proteome</keyword>
<gene>
    <name evidence="2" type="ORF">Clacol_007754</name>
</gene>
<evidence type="ECO:0008006" key="4">
    <source>
        <dbReference type="Google" id="ProtNLM"/>
    </source>
</evidence>
<reference evidence="2" key="1">
    <citation type="submission" date="2021-10" db="EMBL/GenBank/DDBJ databases">
        <title>De novo Genome Assembly of Clathrus columnatus (Basidiomycota, Fungi) Using Illumina and Nanopore Sequence Data.</title>
        <authorList>
            <person name="Ogiso-Tanaka E."/>
            <person name="Itagaki H."/>
            <person name="Hosoya T."/>
            <person name="Hosaka K."/>
        </authorList>
    </citation>
    <scope>NUCLEOTIDE SEQUENCE</scope>
    <source>
        <strain evidence="2">MO-923</strain>
    </source>
</reference>
<organism evidence="2 3">
    <name type="scientific">Clathrus columnatus</name>
    <dbReference type="NCBI Taxonomy" id="1419009"/>
    <lineage>
        <taxon>Eukaryota</taxon>
        <taxon>Fungi</taxon>
        <taxon>Dikarya</taxon>
        <taxon>Basidiomycota</taxon>
        <taxon>Agaricomycotina</taxon>
        <taxon>Agaricomycetes</taxon>
        <taxon>Phallomycetidae</taxon>
        <taxon>Phallales</taxon>
        <taxon>Clathraceae</taxon>
        <taxon>Clathrus</taxon>
    </lineage>
</organism>
<dbReference type="Proteomes" id="UP001050691">
    <property type="component" value="Unassembled WGS sequence"/>
</dbReference>
<proteinExistence type="predicted"/>
<name>A0AAV5AGM0_9AGAM</name>
<accession>A0AAV5AGM0</accession>
<dbReference type="InterPro" id="IPR009057">
    <property type="entry name" value="Homeodomain-like_sf"/>
</dbReference>
<dbReference type="Pfam" id="PF13384">
    <property type="entry name" value="HTH_23"/>
    <property type="match status" value="1"/>
</dbReference>